<dbReference type="GO" id="GO:0005829">
    <property type="term" value="C:cytosol"/>
    <property type="evidence" value="ECO:0007669"/>
    <property type="project" value="UniProtKB-SubCell"/>
</dbReference>
<comment type="caution">
    <text evidence="2">The sequence shown here is derived from an EMBL/GenBank/DDBJ whole genome shotgun (WGS) entry which is preliminary data.</text>
</comment>
<dbReference type="Proteomes" id="UP000023152">
    <property type="component" value="Unassembled WGS sequence"/>
</dbReference>
<organism evidence="2 3">
    <name type="scientific">Reticulomyxa filosa</name>
    <dbReference type="NCBI Taxonomy" id="46433"/>
    <lineage>
        <taxon>Eukaryota</taxon>
        <taxon>Sar</taxon>
        <taxon>Rhizaria</taxon>
        <taxon>Retaria</taxon>
        <taxon>Foraminifera</taxon>
        <taxon>Monothalamids</taxon>
        <taxon>Reticulomyxidae</taxon>
        <taxon>Reticulomyxa</taxon>
    </lineage>
</organism>
<name>X6MZG8_RETFI</name>
<reference evidence="2 3" key="1">
    <citation type="journal article" date="2013" name="Curr. Biol.">
        <title>The Genome of the Foraminiferan Reticulomyxa filosa.</title>
        <authorList>
            <person name="Glockner G."/>
            <person name="Hulsmann N."/>
            <person name="Schleicher M."/>
            <person name="Noegel A.A."/>
            <person name="Eichinger L."/>
            <person name="Gallinger C."/>
            <person name="Pawlowski J."/>
            <person name="Sierra R."/>
            <person name="Euteneuer U."/>
            <person name="Pillet L."/>
            <person name="Moustafa A."/>
            <person name="Platzer M."/>
            <person name="Groth M."/>
            <person name="Szafranski K."/>
            <person name="Schliwa M."/>
        </authorList>
    </citation>
    <scope>NUCLEOTIDE SEQUENCE [LARGE SCALE GENOMIC DNA]</scope>
</reference>
<accession>X6MZG8</accession>
<feature type="domain" description="Cytosolic endo-beta-N-acetylglucosaminidase TIM barrel" evidence="1">
    <location>
        <begin position="116"/>
        <end position="337"/>
    </location>
</feature>
<dbReference type="OrthoDB" id="284473at2759"/>
<evidence type="ECO:0000259" key="1">
    <source>
        <dbReference type="Pfam" id="PF03644"/>
    </source>
</evidence>
<evidence type="ECO:0000313" key="2">
    <source>
        <dbReference type="EMBL" id="ETO19226.1"/>
    </source>
</evidence>
<dbReference type="Gene3D" id="3.20.20.80">
    <property type="entry name" value="Glycosidases"/>
    <property type="match status" value="1"/>
</dbReference>
<dbReference type="Pfam" id="PF03644">
    <property type="entry name" value="Glyco_hydro_85"/>
    <property type="match status" value="1"/>
</dbReference>
<keyword evidence="3" id="KW-1185">Reference proteome</keyword>
<dbReference type="PANTHER" id="PTHR13246">
    <property type="entry name" value="ENDO BETA N-ACETYLGLUCOSAMINIDASE"/>
    <property type="match status" value="1"/>
</dbReference>
<proteinExistence type="predicted"/>
<dbReference type="AlphaFoldDB" id="X6MZG8"/>
<dbReference type="InterPro" id="IPR032979">
    <property type="entry name" value="ENGase"/>
</dbReference>
<evidence type="ECO:0000313" key="3">
    <source>
        <dbReference type="Proteomes" id="UP000023152"/>
    </source>
</evidence>
<dbReference type="PANTHER" id="PTHR13246:SF1">
    <property type="entry name" value="CYTOSOLIC ENDO-BETA-N-ACETYLGLUCOSAMINIDASE"/>
    <property type="match status" value="1"/>
</dbReference>
<dbReference type="SUPFAM" id="SSF51445">
    <property type="entry name" value="(Trans)glycosidases"/>
    <property type="match status" value="1"/>
</dbReference>
<dbReference type="InterPro" id="IPR017853">
    <property type="entry name" value="GH"/>
</dbReference>
<dbReference type="InterPro" id="IPR005201">
    <property type="entry name" value="TIM_ENGase"/>
</dbReference>
<dbReference type="GO" id="GO:0033925">
    <property type="term" value="F:mannosyl-glycoprotein endo-beta-N-acetylglucosaminidase activity"/>
    <property type="evidence" value="ECO:0007669"/>
    <property type="project" value="UniProtKB-EC"/>
</dbReference>
<dbReference type="EMBL" id="ASPP01013895">
    <property type="protein sequence ID" value="ETO19226.1"/>
    <property type="molecule type" value="Genomic_DNA"/>
</dbReference>
<gene>
    <name evidence="2" type="ORF">RFI_18004</name>
</gene>
<feature type="non-terminal residue" evidence="2">
    <location>
        <position position="1"/>
    </location>
</feature>
<sequence>KKKKKKKNKTIEKWSNSCHHELALDQRSLTSLEQVLEWTPGDELNRCSVALKYSKWHNTSVSNVGQSCSSSAPPTRPLVCVCHDMAGGYHFDKWNQGYHYGFEQVQLNGVGQMPLEYTLHFWQYVDVFVYFSHDFITIPPKQWIDVAHRNQTMILGTLITEHAKGSQLSYEISCDDEKREKTVEKLVSMAEYYGFDGYFLNFESHLTPVEYYEDESNKEKAKEKSDKCCLAAKKLVEFVDLLTKALKRKLPHAKVLWYDSISIFDGTVSWQSCLNDHGLSFFNICEFRLFFFFLRICIYCKCRIVIASINVVHAYSGFFTDYHWGKEFPQTSLDYCRNRKFFFFFFF</sequence>
<protein>
    <recommendedName>
        <fullName evidence="1">Cytosolic endo-beta-N-acetylglucosaminidase TIM barrel domain-containing protein</fullName>
    </recommendedName>
</protein>